<evidence type="ECO:0000259" key="4">
    <source>
        <dbReference type="SMART" id="SM00500"/>
    </source>
</evidence>
<dbReference type="FunCoup" id="T1EDY0">
    <property type="interactions" value="1219"/>
</dbReference>
<dbReference type="OrthoDB" id="540662at2759"/>
<dbReference type="KEGG" id="hro:HELRODRAFT_105872"/>
<dbReference type="InParanoid" id="T1EDY0"/>
<dbReference type="SMART" id="SM00320">
    <property type="entry name" value="WD40"/>
    <property type="match status" value="7"/>
</dbReference>
<feature type="repeat" description="WD" evidence="3">
    <location>
        <begin position="336"/>
        <end position="377"/>
    </location>
</feature>
<dbReference type="SUPFAM" id="SSF50978">
    <property type="entry name" value="WD40 repeat-like"/>
    <property type="match status" value="1"/>
</dbReference>
<evidence type="ECO:0000256" key="1">
    <source>
        <dbReference type="ARBA" id="ARBA00022574"/>
    </source>
</evidence>
<dbReference type="SMART" id="SM00500">
    <property type="entry name" value="SFM"/>
    <property type="match status" value="1"/>
</dbReference>
<dbReference type="RefSeq" id="XP_009015232.1">
    <property type="nucleotide sequence ID" value="XM_009016984.1"/>
</dbReference>
<evidence type="ECO:0000313" key="5">
    <source>
        <dbReference type="EMBL" id="ESO05864.1"/>
    </source>
</evidence>
<dbReference type="GO" id="GO:0000398">
    <property type="term" value="P:mRNA splicing, via spliceosome"/>
    <property type="evidence" value="ECO:0000318"/>
    <property type="project" value="GO_Central"/>
</dbReference>
<dbReference type="FunFam" id="2.130.10.10:FF:000411">
    <property type="entry name" value="U4/U6 small nuclear ribonucleoprotein Prp4"/>
    <property type="match status" value="1"/>
</dbReference>
<dbReference type="CDD" id="cd00200">
    <property type="entry name" value="WD40"/>
    <property type="match status" value="1"/>
</dbReference>
<dbReference type="Proteomes" id="UP000015101">
    <property type="component" value="Unassembled WGS sequence"/>
</dbReference>
<keyword evidence="2" id="KW-0677">Repeat</keyword>
<organism evidence="6 7">
    <name type="scientific">Helobdella robusta</name>
    <name type="common">Californian leech</name>
    <dbReference type="NCBI Taxonomy" id="6412"/>
    <lineage>
        <taxon>Eukaryota</taxon>
        <taxon>Metazoa</taxon>
        <taxon>Spiralia</taxon>
        <taxon>Lophotrochozoa</taxon>
        <taxon>Annelida</taxon>
        <taxon>Clitellata</taxon>
        <taxon>Hirudinea</taxon>
        <taxon>Rhynchobdellida</taxon>
        <taxon>Glossiphoniidae</taxon>
        <taxon>Helobdella</taxon>
    </lineage>
</organism>
<dbReference type="EnsemblMetazoa" id="HelroT105872">
    <property type="protein sequence ID" value="HelroP105872"/>
    <property type="gene ID" value="HelroG105872"/>
</dbReference>
<dbReference type="Gene3D" id="2.130.10.10">
    <property type="entry name" value="YVTN repeat-like/Quinoprotein amine dehydrogenase"/>
    <property type="match status" value="2"/>
</dbReference>
<dbReference type="PANTHER" id="PTHR19846">
    <property type="entry name" value="WD40 REPEAT PROTEIN"/>
    <property type="match status" value="1"/>
</dbReference>
<feature type="repeat" description="WD" evidence="3">
    <location>
        <begin position="420"/>
        <end position="453"/>
    </location>
</feature>
<dbReference type="PRINTS" id="PR00320">
    <property type="entry name" value="GPROTEINBRPT"/>
</dbReference>
<dbReference type="Pfam" id="PF00400">
    <property type="entry name" value="WD40"/>
    <property type="match status" value="7"/>
</dbReference>
<dbReference type="SUPFAM" id="SSF158230">
    <property type="entry name" value="PRP4-like"/>
    <property type="match status" value="1"/>
</dbReference>
<dbReference type="GO" id="GO:0046540">
    <property type="term" value="C:U4/U6 x U5 tri-snRNP complex"/>
    <property type="evidence" value="ECO:0000318"/>
    <property type="project" value="GO_Central"/>
</dbReference>
<gene>
    <name evidence="6" type="primary">20194782</name>
    <name evidence="5" type="ORF">HELRODRAFT_105872</name>
</gene>
<accession>T1EDY0</accession>
<dbReference type="InterPro" id="IPR019775">
    <property type="entry name" value="WD40_repeat_CS"/>
</dbReference>
<evidence type="ECO:0000313" key="6">
    <source>
        <dbReference type="EnsemblMetazoa" id="HelroP105872"/>
    </source>
</evidence>
<dbReference type="InterPro" id="IPR014906">
    <property type="entry name" value="PRP4-like"/>
</dbReference>
<name>T1EDY0_HELRO</name>
<reference evidence="7" key="1">
    <citation type="submission" date="2012-12" db="EMBL/GenBank/DDBJ databases">
        <authorList>
            <person name="Hellsten U."/>
            <person name="Grimwood J."/>
            <person name="Chapman J.A."/>
            <person name="Shapiro H."/>
            <person name="Aerts A."/>
            <person name="Otillar R.P."/>
            <person name="Terry A.Y."/>
            <person name="Boore J.L."/>
            <person name="Simakov O."/>
            <person name="Marletaz F."/>
            <person name="Cho S.-J."/>
            <person name="Edsinger-Gonzales E."/>
            <person name="Havlak P."/>
            <person name="Kuo D.-H."/>
            <person name="Larsson T."/>
            <person name="Lv J."/>
            <person name="Arendt D."/>
            <person name="Savage R."/>
            <person name="Osoegawa K."/>
            <person name="de Jong P."/>
            <person name="Lindberg D.R."/>
            <person name="Seaver E.C."/>
            <person name="Weisblat D.A."/>
            <person name="Putnam N.H."/>
            <person name="Grigoriev I.V."/>
            <person name="Rokhsar D.S."/>
        </authorList>
    </citation>
    <scope>NUCLEOTIDE SEQUENCE</scope>
</reference>
<dbReference type="OMA" id="LNEPICY"/>
<dbReference type="InterPro" id="IPR015943">
    <property type="entry name" value="WD40/YVTN_repeat-like_dom_sf"/>
</dbReference>
<dbReference type="InterPro" id="IPR020472">
    <property type="entry name" value="WD40_PAC1"/>
</dbReference>
<dbReference type="PROSITE" id="PS50082">
    <property type="entry name" value="WD_REPEATS_2"/>
    <property type="match status" value="5"/>
</dbReference>
<dbReference type="GO" id="GO:0017070">
    <property type="term" value="F:U6 snRNA binding"/>
    <property type="evidence" value="ECO:0000318"/>
    <property type="project" value="GO_Central"/>
</dbReference>
<dbReference type="InterPro" id="IPR036322">
    <property type="entry name" value="WD40_repeat_dom_sf"/>
</dbReference>
<evidence type="ECO:0000313" key="7">
    <source>
        <dbReference type="Proteomes" id="UP000015101"/>
    </source>
</evidence>
<reference evidence="5 7" key="2">
    <citation type="journal article" date="2013" name="Nature">
        <title>Insights into bilaterian evolution from three spiralian genomes.</title>
        <authorList>
            <person name="Simakov O."/>
            <person name="Marletaz F."/>
            <person name="Cho S.J."/>
            <person name="Edsinger-Gonzales E."/>
            <person name="Havlak P."/>
            <person name="Hellsten U."/>
            <person name="Kuo D.H."/>
            <person name="Larsson T."/>
            <person name="Lv J."/>
            <person name="Arendt D."/>
            <person name="Savage R."/>
            <person name="Osoegawa K."/>
            <person name="de Jong P."/>
            <person name="Grimwood J."/>
            <person name="Chapman J.A."/>
            <person name="Shapiro H."/>
            <person name="Aerts A."/>
            <person name="Otillar R.P."/>
            <person name="Terry A.Y."/>
            <person name="Boore J.L."/>
            <person name="Grigoriev I.V."/>
            <person name="Lindberg D.R."/>
            <person name="Seaver E.C."/>
            <person name="Weisblat D.A."/>
            <person name="Putnam N.H."/>
            <person name="Rokhsar D.S."/>
        </authorList>
    </citation>
    <scope>NUCLEOTIDE SEQUENCE</scope>
</reference>
<dbReference type="EMBL" id="KB096324">
    <property type="protein sequence ID" value="ESO05864.1"/>
    <property type="molecule type" value="Genomic_DNA"/>
</dbReference>
<sequence>MSDDEEMVPRQIRNKIIHYGSLEENIASIRNSAASEAAKISKHEVLETTDFMDSEVRQEQLEEYEKRKKARLIHVSTDDSEVKAQLRQLGEPICYFGEGPADRRDRLRELLALRGQNLLKKKKEELAPKKAKQESEKVTWYHEGKTSLQEARAWIANYSIIRAAERIKIAKEEKLLPTSVVNTKLQDLFKRNRMTSLIFSQIADSRPISYCSFSPNSALLATASWNGLCKLWSIPECEELRVLRGHSTQVGCVSFHPQSTLSISEDCCNLATCAHDGTVKLWSLKGETPMDSIEGHEPNRVTKAVFHPSGKFLATCCFDSSWRFFDLELKEEILHQEGHCGPVYDISFQCDGSLALTGATDSFGRLWDLRTGRCVMFLEGHLKSILTLDFSPNGYQAATGSEDHSVKIWDMRQRGCLYTIPAHTNIVSRVRFQRNTGLYLVSSSYDKTAKIWNHPNWSPSQALASHEGRVMSCDVSADDKYIATTTYDKSFKLWSPDYN</sequence>
<proteinExistence type="predicted"/>
<evidence type="ECO:0000256" key="3">
    <source>
        <dbReference type="PROSITE-ProRule" id="PRU00221"/>
    </source>
</evidence>
<feature type="repeat" description="WD" evidence="3">
    <location>
        <begin position="378"/>
        <end position="419"/>
    </location>
</feature>
<dbReference type="PROSITE" id="PS00678">
    <property type="entry name" value="WD_REPEATS_1"/>
    <property type="match status" value="1"/>
</dbReference>
<dbReference type="GO" id="GO:0030621">
    <property type="term" value="F:U4 snRNA binding"/>
    <property type="evidence" value="ECO:0000318"/>
    <property type="project" value="GO_Central"/>
</dbReference>
<dbReference type="PROSITE" id="PS50294">
    <property type="entry name" value="WD_REPEATS_REGION"/>
    <property type="match status" value="4"/>
</dbReference>
<dbReference type="FunFam" id="2.130.10.10:FF:001300">
    <property type="entry name" value="U4/U6 small nuclear ribonucleoprotein Prp4"/>
    <property type="match status" value="1"/>
</dbReference>
<reference evidence="6" key="3">
    <citation type="submission" date="2015-06" db="UniProtKB">
        <authorList>
            <consortium name="EnsemblMetazoa"/>
        </authorList>
    </citation>
    <scope>IDENTIFICATION</scope>
</reference>
<feature type="repeat" description="WD" evidence="3">
    <location>
        <begin position="243"/>
        <end position="292"/>
    </location>
</feature>
<dbReference type="Gene3D" id="4.10.280.110">
    <property type="entry name" value="Pre-mRNA processing factor 4 domain"/>
    <property type="match status" value="1"/>
</dbReference>
<dbReference type="AlphaFoldDB" id="T1EDY0"/>
<keyword evidence="7" id="KW-1185">Reference proteome</keyword>
<dbReference type="FunFam" id="4.10.280.110:FF:000002">
    <property type="entry name" value="U4/U6 small nuclear ribonucleoprotein Prp4"/>
    <property type="match status" value="1"/>
</dbReference>
<dbReference type="InterPro" id="IPR036285">
    <property type="entry name" value="PRP4-like_sf"/>
</dbReference>
<keyword evidence="1 3" id="KW-0853">WD repeat</keyword>
<protein>
    <recommendedName>
        <fullName evidence="4">Pre-mRNA processing factor 4 (PRP4)-like domain-containing protein</fullName>
    </recommendedName>
</protein>
<dbReference type="GeneID" id="20194782"/>
<dbReference type="HOGENOM" id="CLU_000288_57_20_1"/>
<feature type="repeat" description="WD" evidence="3">
    <location>
        <begin position="463"/>
        <end position="499"/>
    </location>
</feature>
<dbReference type="STRING" id="6412.T1EDY0"/>
<evidence type="ECO:0000256" key="2">
    <source>
        <dbReference type="ARBA" id="ARBA00022737"/>
    </source>
</evidence>
<dbReference type="EMBL" id="AMQM01000438">
    <property type="status" value="NOT_ANNOTATED_CDS"/>
    <property type="molecule type" value="Genomic_DNA"/>
</dbReference>
<dbReference type="CTD" id="20194782"/>
<feature type="domain" description="Pre-mRNA processing factor 4 (PRP4)-like" evidence="4">
    <location>
        <begin position="77"/>
        <end position="128"/>
    </location>
</feature>
<dbReference type="PANTHER" id="PTHR19846:SF0">
    <property type="entry name" value="PRE-MRNA PROCESSING FACTOR 4"/>
    <property type="match status" value="1"/>
</dbReference>
<dbReference type="eggNOG" id="KOG0272">
    <property type="taxonomic scope" value="Eukaryota"/>
</dbReference>
<dbReference type="InterPro" id="IPR001680">
    <property type="entry name" value="WD40_rpt"/>
</dbReference>
<dbReference type="Pfam" id="PF08799">
    <property type="entry name" value="PRP4"/>
    <property type="match status" value="1"/>
</dbReference>